<reference evidence="1" key="1">
    <citation type="submission" date="2023-04" db="EMBL/GenBank/DDBJ databases">
        <title>Candida boidinii NBRC 1967.</title>
        <authorList>
            <person name="Ichikawa N."/>
            <person name="Sato H."/>
            <person name="Tonouchi N."/>
        </authorList>
    </citation>
    <scope>NUCLEOTIDE SEQUENCE</scope>
    <source>
        <strain evidence="1">NBRC 1967</strain>
    </source>
</reference>
<evidence type="ECO:0000313" key="1">
    <source>
        <dbReference type="EMBL" id="GME96032.1"/>
    </source>
</evidence>
<dbReference type="EMBL" id="BSXV01002537">
    <property type="protein sequence ID" value="GME96032.1"/>
    <property type="molecule type" value="Genomic_DNA"/>
</dbReference>
<organism evidence="1 2">
    <name type="scientific">Candida boidinii</name>
    <name type="common">Yeast</name>
    <dbReference type="NCBI Taxonomy" id="5477"/>
    <lineage>
        <taxon>Eukaryota</taxon>
        <taxon>Fungi</taxon>
        <taxon>Dikarya</taxon>
        <taxon>Ascomycota</taxon>
        <taxon>Saccharomycotina</taxon>
        <taxon>Pichiomycetes</taxon>
        <taxon>Pichiales</taxon>
        <taxon>Pichiaceae</taxon>
        <taxon>Ogataea</taxon>
        <taxon>Ogataea/Candida clade</taxon>
    </lineage>
</organism>
<protein>
    <submittedName>
        <fullName evidence="1">Unnamed protein product</fullName>
    </submittedName>
</protein>
<sequence>MLQSKQVALLLGQVLEPTPLSPNISPISISLITTSGTPLSSCINKKYKKSQLLSTSNSSINRDIYSDSTANGGGIANNSNGGPGYGSILDDSLTDNKSNGNGNGNGNGYHSNNMKKDNSNLSGGAKSTGITSNNDILGDITNATSGSGSQELDAQAYYEDVEEYISSNVNPGENLNIVALTAVNSWKKYLSTPATTTTAATADKTGDKKANWLCVAFEGDYVLYIHTIKNNDEYLLLMTCDLLYPRGLAIKQLDALSEAFSTRL</sequence>
<keyword evidence="2" id="KW-1185">Reference proteome</keyword>
<proteinExistence type="predicted"/>
<name>A0ACB5TWC0_CANBO</name>
<accession>A0ACB5TWC0</accession>
<evidence type="ECO:0000313" key="2">
    <source>
        <dbReference type="Proteomes" id="UP001165101"/>
    </source>
</evidence>
<gene>
    <name evidence="1" type="ORF">Cboi01_000413100</name>
</gene>
<comment type="caution">
    <text evidence="1">The sequence shown here is derived from an EMBL/GenBank/DDBJ whole genome shotgun (WGS) entry which is preliminary data.</text>
</comment>
<dbReference type="Proteomes" id="UP001165101">
    <property type="component" value="Unassembled WGS sequence"/>
</dbReference>